<dbReference type="EMBL" id="JEMX01000021">
    <property type="protein sequence ID" value="EXI81599.1"/>
    <property type="molecule type" value="Genomic_DNA"/>
</dbReference>
<dbReference type="AlphaFoldDB" id="A0A011QRU8"/>
<gene>
    <name evidence="1" type="ORF">AW10_01136</name>
</gene>
<comment type="caution">
    <text evidence="1">The sequence shown here is derived from an EMBL/GenBank/DDBJ whole genome shotgun (WGS) entry which is preliminary data.</text>
</comment>
<evidence type="ECO:0000313" key="2">
    <source>
        <dbReference type="Proteomes" id="UP000021816"/>
    </source>
</evidence>
<organism evidence="1 2">
    <name type="scientific">Candidatus Accumulibacter appositus</name>
    <dbReference type="NCBI Taxonomy" id="1454003"/>
    <lineage>
        <taxon>Bacteria</taxon>
        <taxon>Pseudomonadati</taxon>
        <taxon>Pseudomonadota</taxon>
        <taxon>Betaproteobacteria</taxon>
        <taxon>Candidatus Accumulibacter</taxon>
    </lineage>
</organism>
<proteinExistence type="predicted"/>
<dbReference type="PATRIC" id="fig|1454003.3.peg.1175"/>
<reference evidence="1 2" key="1">
    <citation type="submission" date="2014-02" db="EMBL/GenBank/DDBJ databases">
        <title>Expanding our view of genomic diversity in Candidatus Accumulibacter clades.</title>
        <authorList>
            <person name="Skennerton C.T."/>
            <person name="Barr J.J."/>
            <person name="Slater F.R."/>
            <person name="Bond P.L."/>
            <person name="Tyson G.W."/>
        </authorList>
    </citation>
    <scope>NUCLEOTIDE SEQUENCE [LARGE SCALE GENOMIC DNA]</scope>
    <source>
        <strain evidence="2">BA-92</strain>
    </source>
</reference>
<name>A0A011QRU8_9PROT</name>
<accession>A0A011QRU8</accession>
<protein>
    <submittedName>
        <fullName evidence="1">Uncharacterized protein</fullName>
    </submittedName>
</protein>
<evidence type="ECO:0000313" key="1">
    <source>
        <dbReference type="EMBL" id="EXI81599.1"/>
    </source>
</evidence>
<dbReference type="Proteomes" id="UP000021816">
    <property type="component" value="Unassembled WGS sequence"/>
</dbReference>
<sequence>MAYALRNDKSQQNPSLLKRIVLKPICLNTTGQTLILNGSFDVVAADEPRPSAFPRQPEGFPTHRESVTIPAIRMQEITNNKAKHSYRGGATLLSPEPGATFREGSQVATTHTTRTRHAFDSAVPELPTLLATVGIDQRARVRDATNDGVLRLAYAPADSSAGESANLLPLYSPRNASTFTLPPAAGAAILRHSAFSQIFTITRTW</sequence>